<name>A0A7S4UFB6_9STRA</name>
<dbReference type="InterPro" id="IPR036249">
    <property type="entry name" value="Thioredoxin-like_sf"/>
</dbReference>
<protein>
    <recommendedName>
        <fullName evidence="2">Thioredoxin domain-containing protein</fullName>
    </recommendedName>
</protein>
<sequence>MSTQQISFKNMNSSANPFRMISKIFIFFSLGRLSAAALLAGGIKYHTSSHTRLCCFHHSKMNSIRITRPSVGTNGGIIKQRCFGGPSASKRESNTLCRIDDAAEASPSAFRLGMSKRSDEDPIWHPKNNPFNIYEISGAGDFIDFLSEEEETINVVRFQATWCRACKRFDLRYHKLLHDYLGEDHFANKTSVAVRFADVDFDKNHNLCDTLGVTRLPHVQMYRKKAADSGGEDDGPKRLCAFSCEPEMYHKVTDKLHYFLYEE</sequence>
<organism evidence="3">
    <name type="scientific">Ditylum brightwellii</name>
    <dbReference type="NCBI Taxonomy" id="49249"/>
    <lineage>
        <taxon>Eukaryota</taxon>
        <taxon>Sar</taxon>
        <taxon>Stramenopiles</taxon>
        <taxon>Ochrophyta</taxon>
        <taxon>Bacillariophyta</taxon>
        <taxon>Mediophyceae</taxon>
        <taxon>Lithodesmiophycidae</taxon>
        <taxon>Lithodesmiales</taxon>
        <taxon>Lithodesmiaceae</taxon>
        <taxon>Ditylum</taxon>
    </lineage>
</organism>
<dbReference type="PANTHER" id="PTHR43601">
    <property type="entry name" value="THIOREDOXIN, MITOCHONDRIAL"/>
    <property type="match status" value="1"/>
</dbReference>
<accession>A0A7S4UFB6</accession>
<dbReference type="Pfam" id="PF00085">
    <property type="entry name" value="Thioredoxin"/>
    <property type="match status" value="1"/>
</dbReference>
<dbReference type="CDD" id="cd02947">
    <property type="entry name" value="TRX_family"/>
    <property type="match status" value="1"/>
</dbReference>
<dbReference type="InterPro" id="IPR013766">
    <property type="entry name" value="Thioredoxin_domain"/>
</dbReference>
<evidence type="ECO:0000256" key="1">
    <source>
        <dbReference type="ARBA" id="ARBA00008987"/>
    </source>
</evidence>
<reference evidence="3" key="1">
    <citation type="submission" date="2021-01" db="EMBL/GenBank/DDBJ databases">
        <authorList>
            <person name="Corre E."/>
            <person name="Pelletier E."/>
            <person name="Niang G."/>
            <person name="Scheremetjew M."/>
            <person name="Finn R."/>
            <person name="Kale V."/>
            <person name="Holt S."/>
            <person name="Cochrane G."/>
            <person name="Meng A."/>
            <person name="Brown T."/>
            <person name="Cohen L."/>
        </authorList>
    </citation>
    <scope>NUCLEOTIDE SEQUENCE</scope>
    <source>
        <strain evidence="3">GSO104</strain>
    </source>
</reference>
<dbReference type="EMBL" id="HBNS01000264">
    <property type="protein sequence ID" value="CAE4578152.1"/>
    <property type="molecule type" value="Transcribed_RNA"/>
</dbReference>
<dbReference type="Gene3D" id="3.40.30.10">
    <property type="entry name" value="Glutaredoxin"/>
    <property type="match status" value="1"/>
</dbReference>
<comment type="similarity">
    <text evidence="1">Belongs to the thioredoxin family.</text>
</comment>
<gene>
    <name evidence="3" type="ORF">DBRI00130_LOCUS220</name>
</gene>
<evidence type="ECO:0000313" key="3">
    <source>
        <dbReference type="EMBL" id="CAE4578152.1"/>
    </source>
</evidence>
<dbReference type="SUPFAM" id="SSF52833">
    <property type="entry name" value="Thioredoxin-like"/>
    <property type="match status" value="1"/>
</dbReference>
<feature type="domain" description="Thioredoxin" evidence="2">
    <location>
        <begin position="143"/>
        <end position="226"/>
    </location>
</feature>
<dbReference type="GO" id="GO:0045454">
    <property type="term" value="P:cell redox homeostasis"/>
    <property type="evidence" value="ECO:0007669"/>
    <property type="project" value="TreeGrafter"/>
</dbReference>
<dbReference type="AlphaFoldDB" id="A0A7S4UFB6"/>
<dbReference type="PANTHER" id="PTHR43601:SF32">
    <property type="entry name" value="THIOREDOXIN-LIKE 2-2, CHLOROPLASTIC"/>
    <property type="match status" value="1"/>
</dbReference>
<evidence type="ECO:0000259" key="2">
    <source>
        <dbReference type="Pfam" id="PF00085"/>
    </source>
</evidence>
<proteinExistence type="inferred from homology"/>